<comment type="caution">
    <text evidence="3">The sequence shown here is derived from an EMBL/GenBank/DDBJ whole genome shotgun (WGS) entry which is preliminary data.</text>
</comment>
<proteinExistence type="predicted"/>
<keyword evidence="1" id="KW-0175">Coiled coil</keyword>
<organism evidence="3 4">
    <name type="scientific">Pristionchus fissidentatus</name>
    <dbReference type="NCBI Taxonomy" id="1538716"/>
    <lineage>
        <taxon>Eukaryota</taxon>
        <taxon>Metazoa</taxon>
        <taxon>Ecdysozoa</taxon>
        <taxon>Nematoda</taxon>
        <taxon>Chromadorea</taxon>
        <taxon>Rhabditida</taxon>
        <taxon>Rhabditina</taxon>
        <taxon>Diplogasteromorpha</taxon>
        <taxon>Diplogasteroidea</taxon>
        <taxon>Neodiplogasteridae</taxon>
        <taxon>Pristionchus</taxon>
    </lineage>
</organism>
<feature type="region of interest" description="Disordered" evidence="2">
    <location>
        <begin position="89"/>
        <end position="115"/>
    </location>
</feature>
<dbReference type="EMBL" id="BTSY01000005">
    <property type="protein sequence ID" value="GMT29010.1"/>
    <property type="molecule type" value="Genomic_DNA"/>
</dbReference>
<gene>
    <name evidence="3" type="ORF">PFISCL1PPCAC_20307</name>
</gene>
<sequence>QFQQLEKELESSREETNRCKVEIYSRSYFRRISVNNAQIRRQLSIREVQLAEKEEEMRGFASTLKTVVALKNKKIKELELKLLESMNDQRVKEPAAKKRKIGERGDEEERIYNKD</sequence>
<dbReference type="AlphaFoldDB" id="A0AAV5WEW4"/>
<feature type="non-terminal residue" evidence="3">
    <location>
        <position position="1"/>
    </location>
</feature>
<protein>
    <submittedName>
        <fullName evidence="3">Uncharacterized protein</fullName>
    </submittedName>
</protein>
<evidence type="ECO:0000256" key="2">
    <source>
        <dbReference type="SAM" id="MobiDB-lite"/>
    </source>
</evidence>
<name>A0AAV5WEW4_9BILA</name>
<reference evidence="3" key="1">
    <citation type="submission" date="2023-10" db="EMBL/GenBank/DDBJ databases">
        <title>Genome assembly of Pristionchus species.</title>
        <authorList>
            <person name="Yoshida K."/>
            <person name="Sommer R.J."/>
        </authorList>
    </citation>
    <scope>NUCLEOTIDE SEQUENCE</scope>
    <source>
        <strain evidence="3">RS5133</strain>
    </source>
</reference>
<keyword evidence="4" id="KW-1185">Reference proteome</keyword>
<feature type="coiled-coil region" evidence="1">
    <location>
        <begin position="2"/>
        <end position="56"/>
    </location>
</feature>
<evidence type="ECO:0000256" key="1">
    <source>
        <dbReference type="SAM" id="Coils"/>
    </source>
</evidence>
<accession>A0AAV5WEW4</accession>
<evidence type="ECO:0000313" key="3">
    <source>
        <dbReference type="EMBL" id="GMT29010.1"/>
    </source>
</evidence>
<dbReference type="Proteomes" id="UP001432322">
    <property type="component" value="Unassembled WGS sequence"/>
</dbReference>
<evidence type="ECO:0000313" key="4">
    <source>
        <dbReference type="Proteomes" id="UP001432322"/>
    </source>
</evidence>